<protein>
    <submittedName>
        <fullName evidence="3">DNA-binding CsgD family transcriptional regulator</fullName>
    </submittedName>
</protein>
<dbReference type="PROSITE" id="PS50125">
    <property type="entry name" value="GUANYLATE_CYCLASE_2"/>
    <property type="match status" value="1"/>
</dbReference>
<feature type="domain" description="Guanylate cyclase" evidence="2">
    <location>
        <begin position="175"/>
        <end position="296"/>
    </location>
</feature>
<evidence type="ECO:0000313" key="4">
    <source>
        <dbReference type="Proteomes" id="UP000529783"/>
    </source>
</evidence>
<gene>
    <name evidence="3" type="ORF">BJY14_004424</name>
</gene>
<keyword evidence="4" id="KW-1185">Reference proteome</keyword>
<dbReference type="SMART" id="SM00421">
    <property type="entry name" value="HTH_LUXR"/>
    <property type="match status" value="1"/>
</dbReference>
<accession>A0A7Y9JH76</accession>
<dbReference type="Gene3D" id="1.10.10.10">
    <property type="entry name" value="Winged helix-like DNA-binding domain superfamily/Winged helix DNA-binding domain"/>
    <property type="match status" value="1"/>
</dbReference>
<sequence length="481" mass="52467">MMTGASDHASTHNLHSGSHIGTGQSVVSARGDNTVQTSSLIRSPQAALQRQAVELWQMLRNRAPADTPTSLDVLIAEATAGAAVLHLDTINRRLQQVADAGQELPPWREIVNQPSTRQTLAGVLRALSLLEHTDLGSSGARRLRDQPDDELIAEILDTAQALQRPRSPLDLKPALIMAVTITGFSRPDRADHHRVALRDAMYHVLQRAVDKSIEGGWNDVYTEDRGDGLLMVFPPPPRTADFLRLIDEMSLQVRKHNQVRTAEAALRLRIAAHTGLVRADEHGVLGQAINLTYRLLDAPVAKRAMAEAGAGLTMMLTNALYTDCLSHTVPDRSRSSDLAAKFRSVGVRVKETSARGWLLVDVDNQSLRATPEQPTVVEPQGGSAAPVHPTTIPSETPTMVGPASSAFTTLAQRRVVEDQLLSEEEIRLLAQIASGVTADIAARKLELSARTLRRRLRTICDKLEVNSPIEAVVWAARRQLI</sequence>
<dbReference type="GO" id="GO:0003677">
    <property type="term" value="F:DNA binding"/>
    <property type="evidence" value="ECO:0007669"/>
    <property type="project" value="UniProtKB-KW"/>
</dbReference>
<dbReference type="GO" id="GO:0035556">
    <property type="term" value="P:intracellular signal transduction"/>
    <property type="evidence" value="ECO:0007669"/>
    <property type="project" value="InterPro"/>
</dbReference>
<comment type="caution">
    <text evidence="3">The sequence shown here is derived from an EMBL/GenBank/DDBJ whole genome shotgun (WGS) entry which is preliminary data.</text>
</comment>
<evidence type="ECO:0000313" key="3">
    <source>
        <dbReference type="EMBL" id="NYD48441.1"/>
    </source>
</evidence>
<dbReference type="InterPro" id="IPR029787">
    <property type="entry name" value="Nucleotide_cyclase"/>
</dbReference>
<dbReference type="SUPFAM" id="SSF55073">
    <property type="entry name" value="Nucleotide cyclase"/>
    <property type="match status" value="1"/>
</dbReference>
<dbReference type="InterPro" id="IPR000792">
    <property type="entry name" value="Tscrpt_reg_LuxR_C"/>
</dbReference>
<feature type="compositionally biased region" description="Polar residues" evidence="1">
    <location>
        <begin position="11"/>
        <end position="25"/>
    </location>
</feature>
<evidence type="ECO:0000256" key="1">
    <source>
        <dbReference type="SAM" id="MobiDB-lite"/>
    </source>
</evidence>
<keyword evidence="3" id="KW-0238">DNA-binding</keyword>
<reference evidence="3 4" key="1">
    <citation type="submission" date="2020-07" db="EMBL/GenBank/DDBJ databases">
        <title>Sequencing the genomes of 1000 actinobacteria strains.</title>
        <authorList>
            <person name="Klenk H.-P."/>
        </authorList>
    </citation>
    <scope>NUCLEOTIDE SEQUENCE [LARGE SCALE GENOMIC DNA]</scope>
    <source>
        <strain evidence="3 4">DSM 40398</strain>
    </source>
</reference>
<dbReference type="GO" id="GO:0004016">
    <property type="term" value="F:adenylate cyclase activity"/>
    <property type="evidence" value="ECO:0007669"/>
    <property type="project" value="UniProtKB-ARBA"/>
</dbReference>
<name>A0A7Y9JH76_9ACTN</name>
<dbReference type="GO" id="GO:0009190">
    <property type="term" value="P:cyclic nucleotide biosynthetic process"/>
    <property type="evidence" value="ECO:0007669"/>
    <property type="project" value="InterPro"/>
</dbReference>
<dbReference type="Pfam" id="PF00196">
    <property type="entry name" value="GerE"/>
    <property type="match status" value="1"/>
</dbReference>
<dbReference type="InterPro" id="IPR036388">
    <property type="entry name" value="WH-like_DNA-bd_sf"/>
</dbReference>
<dbReference type="InterPro" id="IPR001054">
    <property type="entry name" value="A/G_cyclase"/>
</dbReference>
<dbReference type="SUPFAM" id="SSF46894">
    <property type="entry name" value="C-terminal effector domain of the bipartite response regulators"/>
    <property type="match status" value="1"/>
</dbReference>
<dbReference type="Gene3D" id="3.30.70.1230">
    <property type="entry name" value="Nucleotide cyclase"/>
    <property type="match status" value="1"/>
</dbReference>
<dbReference type="Proteomes" id="UP000529783">
    <property type="component" value="Unassembled WGS sequence"/>
</dbReference>
<feature type="region of interest" description="Disordered" evidence="1">
    <location>
        <begin position="1"/>
        <end position="25"/>
    </location>
</feature>
<dbReference type="InterPro" id="IPR016032">
    <property type="entry name" value="Sig_transdc_resp-reg_C-effctor"/>
</dbReference>
<dbReference type="GO" id="GO:0006355">
    <property type="term" value="P:regulation of DNA-templated transcription"/>
    <property type="evidence" value="ECO:0007669"/>
    <property type="project" value="InterPro"/>
</dbReference>
<dbReference type="AlphaFoldDB" id="A0A7Y9JH76"/>
<proteinExistence type="predicted"/>
<dbReference type="EMBL" id="JACCBA010000001">
    <property type="protein sequence ID" value="NYD48441.1"/>
    <property type="molecule type" value="Genomic_DNA"/>
</dbReference>
<organism evidence="3 4">
    <name type="scientific">Actinomadura luteofluorescens</name>
    <dbReference type="NCBI Taxonomy" id="46163"/>
    <lineage>
        <taxon>Bacteria</taxon>
        <taxon>Bacillati</taxon>
        <taxon>Actinomycetota</taxon>
        <taxon>Actinomycetes</taxon>
        <taxon>Streptosporangiales</taxon>
        <taxon>Thermomonosporaceae</taxon>
        <taxon>Actinomadura</taxon>
    </lineage>
</organism>
<evidence type="ECO:0000259" key="2">
    <source>
        <dbReference type="PROSITE" id="PS50125"/>
    </source>
</evidence>